<dbReference type="SUPFAM" id="SSF55331">
    <property type="entry name" value="Tautomerase/MIF"/>
    <property type="match status" value="1"/>
</dbReference>
<gene>
    <name evidence="1" type="ORF">B5G36_07285</name>
    <name evidence="2" type="ORF">O2U02_10445</name>
</gene>
<name>A0AAQ3EZY3_9LACO</name>
<dbReference type="Gene3D" id="3.30.429.10">
    <property type="entry name" value="Macrophage Migration Inhibitory Factor"/>
    <property type="match status" value="1"/>
</dbReference>
<dbReference type="GeneID" id="89466580"/>
<geneLocation type="plasmid" evidence="2 4">
    <name>unnamed1</name>
</geneLocation>
<evidence type="ECO:0000313" key="4">
    <source>
        <dbReference type="Proteomes" id="UP001224533"/>
    </source>
</evidence>
<dbReference type="PANTHER" id="PTHR38460:SF1">
    <property type="entry name" value="TAUTOMERASE YOLI-RELATED"/>
    <property type="match status" value="1"/>
</dbReference>
<dbReference type="Proteomes" id="UP001224533">
    <property type="component" value="Plasmid unnamed1"/>
</dbReference>
<evidence type="ECO:0000313" key="2">
    <source>
        <dbReference type="EMBL" id="WHS18650.1"/>
    </source>
</evidence>
<dbReference type="Proteomes" id="UP000196255">
    <property type="component" value="Unassembled WGS sequence"/>
</dbReference>
<dbReference type="RefSeq" id="WP_087367506.1">
    <property type="nucleotide sequence ID" value="NZ_CP114502.1"/>
</dbReference>
<evidence type="ECO:0000313" key="1">
    <source>
        <dbReference type="EMBL" id="OUN18089.1"/>
    </source>
</evidence>
<evidence type="ECO:0000313" key="3">
    <source>
        <dbReference type="Proteomes" id="UP000196255"/>
    </source>
</evidence>
<reference evidence="2 4" key="3">
    <citation type="submission" date="2022-12" db="EMBL/GenBank/DDBJ databases">
        <title>Assessment of beneficial effects and identification of host adaptation-associated genes of Ligilactobacillus salivarius isolated from Meles meles.</title>
        <authorList>
            <person name="Wang Y."/>
        </authorList>
    </citation>
    <scope>NUCLEOTIDE SEQUENCE [LARGE SCALE GENOMIC DNA]</scope>
    <source>
        <strain evidence="2 4">S35</strain>
        <plasmid evidence="2 4">unnamed1</plasmid>
    </source>
</reference>
<dbReference type="EMBL" id="CP114510">
    <property type="protein sequence ID" value="WHS18650.1"/>
    <property type="molecule type" value="Genomic_DNA"/>
</dbReference>
<keyword evidence="2" id="KW-0614">Plasmid</keyword>
<proteinExistence type="predicted"/>
<protein>
    <submittedName>
        <fullName evidence="1">Tautomerase family protein</fullName>
    </submittedName>
</protein>
<dbReference type="InterPro" id="IPR037479">
    <property type="entry name" value="Tauto_MSAD"/>
</dbReference>
<dbReference type="Pfam" id="PF14552">
    <property type="entry name" value="Tautomerase_2"/>
    <property type="match status" value="1"/>
</dbReference>
<dbReference type="EMBL" id="NFHF01000016">
    <property type="protein sequence ID" value="OUN18089.1"/>
    <property type="molecule type" value="Genomic_DNA"/>
</dbReference>
<dbReference type="AlphaFoldDB" id="A0AAQ3EZY3"/>
<reference evidence="1" key="2">
    <citation type="journal article" date="2018" name="BMC Genomics">
        <title>Whole genome sequencing and function prediction of 133 gut anaerobes isolated from chicken caecum in pure cultures.</title>
        <authorList>
            <person name="Medvecky M."/>
            <person name="Cejkova D."/>
            <person name="Polansky O."/>
            <person name="Karasova D."/>
            <person name="Kubasova T."/>
            <person name="Cizek A."/>
            <person name="Rychlik I."/>
        </authorList>
    </citation>
    <scope>NUCLEOTIDE SEQUENCE</scope>
    <source>
        <strain evidence="1">An84</strain>
    </source>
</reference>
<dbReference type="PANTHER" id="PTHR38460">
    <property type="entry name" value="TAUTOMERASE YOLI-RELATED"/>
    <property type="match status" value="1"/>
</dbReference>
<organism evidence="1 3">
    <name type="scientific">Ligilactobacillus salivarius</name>
    <dbReference type="NCBI Taxonomy" id="1624"/>
    <lineage>
        <taxon>Bacteria</taxon>
        <taxon>Bacillati</taxon>
        <taxon>Bacillota</taxon>
        <taxon>Bacilli</taxon>
        <taxon>Lactobacillales</taxon>
        <taxon>Lactobacillaceae</taxon>
        <taxon>Ligilactobacillus</taxon>
    </lineage>
</organism>
<sequence>MPLFRIDVYEDFPSKNIKKILDIIHYNAVECFKVPSRDRYQIITRHKSDEIIFEDTGLGFERTKNIISIQIFSRKRKKEMKLDFYKKVVEDLNKELNINRTDIMFSFFENGDEDWSFANGEAQFITGELK</sequence>
<accession>A0AAQ3EZY3</accession>
<dbReference type="InterPro" id="IPR014347">
    <property type="entry name" value="Tautomerase/MIF_sf"/>
</dbReference>
<reference evidence="3" key="1">
    <citation type="submission" date="2017-04" db="EMBL/GenBank/DDBJ databases">
        <title>Function of individual gut microbiota members based on whole genome sequencing of pure cultures obtained from chicken caecum.</title>
        <authorList>
            <person name="Medvecky M."/>
            <person name="Cejkova D."/>
            <person name="Polansky O."/>
            <person name="Karasova D."/>
            <person name="Kubasova T."/>
            <person name="Cizek A."/>
            <person name="Rychlik I."/>
        </authorList>
    </citation>
    <scope>NUCLEOTIDE SEQUENCE [LARGE SCALE GENOMIC DNA]</scope>
    <source>
        <strain evidence="3">An84</strain>
    </source>
</reference>